<reference evidence="6" key="1">
    <citation type="submission" date="2021-11" db="EMBL/GenBank/DDBJ databases">
        <authorList>
            <consortium name="Genoscope - CEA"/>
            <person name="William W."/>
        </authorList>
    </citation>
    <scope>NUCLEOTIDE SEQUENCE</scope>
</reference>
<dbReference type="SUPFAM" id="SSF47473">
    <property type="entry name" value="EF-hand"/>
    <property type="match status" value="1"/>
</dbReference>
<dbReference type="PANTHER" id="PTHR45942">
    <property type="entry name" value="PROTEIN PHOSPATASE 3 REGULATORY SUBUNIT B ALPHA ISOFORM TYPE 1"/>
    <property type="match status" value="1"/>
</dbReference>
<dbReference type="PROSITE" id="PS50222">
    <property type="entry name" value="EF_HAND_2"/>
    <property type="match status" value="1"/>
</dbReference>
<gene>
    <name evidence="6" type="ORF">PECAL_5P21620</name>
</gene>
<dbReference type="PROSITE" id="PS00018">
    <property type="entry name" value="EF_HAND_1"/>
    <property type="match status" value="1"/>
</dbReference>
<dbReference type="InterPro" id="IPR011992">
    <property type="entry name" value="EF-hand-dom_pair"/>
</dbReference>
<comment type="caution">
    <text evidence="6">The sequence shown here is derived from an EMBL/GenBank/DDBJ whole genome shotgun (WGS) entry which is preliminary data.</text>
</comment>
<dbReference type="OrthoDB" id="191686at2759"/>
<evidence type="ECO:0000256" key="3">
    <source>
        <dbReference type="ARBA" id="ARBA00022837"/>
    </source>
</evidence>
<keyword evidence="7" id="KW-1185">Reference proteome</keyword>
<evidence type="ECO:0000256" key="4">
    <source>
        <dbReference type="SAM" id="MobiDB-lite"/>
    </source>
</evidence>
<evidence type="ECO:0000313" key="6">
    <source>
        <dbReference type="EMBL" id="CAH0377624.1"/>
    </source>
</evidence>
<organism evidence="6 7">
    <name type="scientific">Pelagomonas calceolata</name>
    <dbReference type="NCBI Taxonomy" id="35677"/>
    <lineage>
        <taxon>Eukaryota</taxon>
        <taxon>Sar</taxon>
        <taxon>Stramenopiles</taxon>
        <taxon>Ochrophyta</taxon>
        <taxon>Pelagophyceae</taxon>
        <taxon>Pelagomonadales</taxon>
        <taxon>Pelagomonadaceae</taxon>
        <taxon>Pelagomonas</taxon>
    </lineage>
</organism>
<feature type="compositionally biased region" description="Acidic residues" evidence="4">
    <location>
        <begin position="615"/>
        <end position="646"/>
    </location>
</feature>
<sequence>MLGALRLKAKAAKVGVEDDSATLSTWSVATASTISEAPAPAAPEAEAPAAYACTPAPAPGPAPAIEPSSLEKLREKWQELYNRAADNAVNRWYKKCKRHGAFILLSPPNQARCVQARTLKLAKPRWSPASERIFKYLHLAPCEVDVLYSLFRTADADNSNTLAVGELMEFLDLKHSDFANRVFCMLEYMRGWHVSGSCDFEAYVVSVWNICTLDTDEFRDFVFELYDADESGYLDREEALDLVVDITTEAFAGTERSALLLQDLVTLIAESPLEAISKEDFKEFTASRPALLGPGYQLRQRMRMKFGGEAFWDWIAMRRKVQGGVAAVDEAGQISSTFVPLRRLLLDYDESRSEPPMVHERNHDQENIRHRIRKRKLQIIEKIISQRSMSMCTTVVRQNKQNPLMAEFLHERRIGLEMLDEMEEMRRDVEEGAFQLPAAFRDDVELTSNMMRLKSMESERKFRDKERSKLVKWIGYSDNFEKIYDDPDFSTIKEKARERQALKDLENAGNPEIARQLEAKRKAEEEALHRARTSSAALARAAKARWAQVQERMAATADRKQEARTARLAQIAELARQKELEASSSSEYESGSEEESGEESSGDEATGEDGSAASPEEEASAEDGALEDIEEGEESEDEVSDLEEPDGAPRIVDD</sequence>
<name>A0A8J2X6A7_9STRA</name>
<dbReference type="Proteomes" id="UP000789595">
    <property type="component" value="Unassembled WGS sequence"/>
</dbReference>
<accession>A0A8J2X6A7</accession>
<evidence type="ECO:0000256" key="2">
    <source>
        <dbReference type="ARBA" id="ARBA00022737"/>
    </source>
</evidence>
<dbReference type="Gene3D" id="1.10.238.10">
    <property type="entry name" value="EF-hand"/>
    <property type="match status" value="1"/>
</dbReference>
<evidence type="ECO:0000313" key="7">
    <source>
        <dbReference type="Proteomes" id="UP000789595"/>
    </source>
</evidence>
<proteinExistence type="predicted"/>
<keyword evidence="2" id="KW-0677">Repeat</keyword>
<dbReference type="InterPro" id="IPR002048">
    <property type="entry name" value="EF_hand_dom"/>
</dbReference>
<protein>
    <recommendedName>
        <fullName evidence="5">EF-hand domain-containing protein</fullName>
    </recommendedName>
</protein>
<keyword evidence="3" id="KW-0106">Calcium</keyword>
<dbReference type="AlphaFoldDB" id="A0A8J2X6A7"/>
<feature type="domain" description="EF-hand" evidence="5">
    <location>
        <begin position="214"/>
        <end position="249"/>
    </location>
</feature>
<dbReference type="EMBL" id="CAKKNE010000005">
    <property type="protein sequence ID" value="CAH0377624.1"/>
    <property type="molecule type" value="Genomic_DNA"/>
</dbReference>
<evidence type="ECO:0000256" key="1">
    <source>
        <dbReference type="ARBA" id="ARBA00022723"/>
    </source>
</evidence>
<dbReference type="InterPro" id="IPR018247">
    <property type="entry name" value="EF_Hand_1_Ca_BS"/>
</dbReference>
<evidence type="ECO:0000259" key="5">
    <source>
        <dbReference type="PROSITE" id="PS50222"/>
    </source>
</evidence>
<keyword evidence="1" id="KW-0479">Metal-binding</keyword>
<dbReference type="GO" id="GO:0005509">
    <property type="term" value="F:calcium ion binding"/>
    <property type="evidence" value="ECO:0007669"/>
    <property type="project" value="InterPro"/>
</dbReference>
<feature type="compositionally biased region" description="Acidic residues" evidence="4">
    <location>
        <begin position="590"/>
        <end position="607"/>
    </location>
</feature>
<feature type="region of interest" description="Disordered" evidence="4">
    <location>
        <begin position="576"/>
        <end position="654"/>
    </location>
</feature>